<reference evidence="2" key="2">
    <citation type="submission" date="2025-05" db="UniProtKB">
        <authorList>
            <consortium name="Ensembl"/>
        </authorList>
    </citation>
    <scope>IDENTIFICATION</scope>
</reference>
<protein>
    <submittedName>
        <fullName evidence="2">Uncharacterized protein</fullName>
    </submittedName>
</protein>
<reference evidence="3 4" key="1">
    <citation type="submission" date="2018-11" db="EMBL/GenBank/DDBJ databases">
        <title>Haplotype-resolved cattle genomes.</title>
        <authorList>
            <person name="Low W.Y."/>
            <person name="Tearle R."/>
            <person name="Bickhart D.M."/>
            <person name="Rosen B.D."/>
            <person name="Koren S."/>
            <person name="Rhie A."/>
            <person name="Hiendleder S."/>
            <person name="Phillippy A.M."/>
            <person name="Smith T.P.L."/>
            <person name="Williams J.L."/>
        </authorList>
    </citation>
    <scope>NUCLEOTIDE SEQUENCE [LARGE SCALE GENOMIC DNA]</scope>
</reference>
<keyword evidence="1" id="KW-1133">Transmembrane helix</keyword>
<sequence>MKRKTNSQKQTQKDTDSIGAGTVQFLMASEWTTTMWLSGLFSLLFCLFCLFYNEYSPSLVIFLASCCHILEKGT</sequence>
<dbReference type="Ensembl" id="ENSBIXT00005054029.1">
    <property type="protein sequence ID" value="ENSBIXP00005045377.1"/>
    <property type="gene ID" value="ENSBIXG00005029093.1"/>
</dbReference>
<dbReference type="OMA" id="ASCCHIL"/>
<evidence type="ECO:0000256" key="1">
    <source>
        <dbReference type="SAM" id="Phobius"/>
    </source>
</evidence>
<evidence type="ECO:0000313" key="4">
    <source>
        <dbReference type="Proteomes" id="UP000429181"/>
    </source>
</evidence>
<dbReference type="AlphaFoldDB" id="A0A4W2IMG4"/>
<dbReference type="Ensembl" id="ENSBIXT00000024466.1">
    <property type="protein sequence ID" value="ENSBIXP00000013855.1"/>
    <property type="gene ID" value="ENSBIXG00000018713.1"/>
</dbReference>
<feature type="transmembrane region" description="Helical" evidence="1">
    <location>
        <begin position="34"/>
        <end position="53"/>
    </location>
</feature>
<proteinExistence type="predicted"/>
<evidence type="ECO:0000313" key="3">
    <source>
        <dbReference type="Proteomes" id="UP000314981"/>
    </source>
</evidence>
<keyword evidence="1" id="KW-0812">Transmembrane</keyword>
<evidence type="ECO:0000313" key="2">
    <source>
        <dbReference type="Ensembl" id="ENSBIXP00005045377.1"/>
    </source>
</evidence>
<dbReference type="Proteomes" id="UP000429181">
    <property type="component" value="Chromosome 11"/>
</dbReference>
<keyword evidence="1" id="KW-0472">Membrane</keyword>
<keyword evidence="3" id="KW-1185">Reference proteome</keyword>
<dbReference type="GeneTree" id="ENSGT00960000192911"/>
<organism evidence="2 4">
    <name type="scientific">Bos indicus x Bos taurus</name>
    <name type="common">Hybrid cattle</name>
    <dbReference type="NCBI Taxonomy" id="30522"/>
    <lineage>
        <taxon>Eukaryota</taxon>
        <taxon>Metazoa</taxon>
        <taxon>Chordata</taxon>
        <taxon>Craniata</taxon>
        <taxon>Vertebrata</taxon>
        <taxon>Euteleostomi</taxon>
        <taxon>Mammalia</taxon>
        <taxon>Eutheria</taxon>
        <taxon>Laurasiatheria</taxon>
        <taxon>Artiodactyla</taxon>
        <taxon>Ruminantia</taxon>
        <taxon>Pecora</taxon>
        <taxon>Bovidae</taxon>
        <taxon>Bovinae</taxon>
        <taxon>Bos</taxon>
    </lineage>
</organism>
<dbReference type="Proteomes" id="UP000314981">
    <property type="component" value="Chromosome 11"/>
</dbReference>
<name>A0A4W2IMG4_BOBOX</name>
<accession>A0A4W2IMG4</accession>